<evidence type="ECO:0000256" key="1">
    <source>
        <dbReference type="SAM" id="MobiDB-lite"/>
    </source>
</evidence>
<comment type="caution">
    <text evidence="2">The sequence shown here is derived from an EMBL/GenBank/DDBJ whole genome shotgun (WGS) entry which is preliminary data.</text>
</comment>
<dbReference type="CDD" id="cd09917">
    <property type="entry name" value="F-box_SF"/>
    <property type="match status" value="1"/>
</dbReference>
<dbReference type="Gene3D" id="3.80.10.10">
    <property type="entry name" value="Ribonuclease Inhibitor"/>
    <property type="match status" value="1"/>
</dbReference>
<proteinExistence type="predicted"/>
<reference evidence="2 3" key="1">
    <citation type="submission" date="2021-08" db="EMBL/GenBank/DDBJ databases">
        <title>Draft Genome Sequence of Phanerochaete sordida strain YK-624.</title>
        <authorList>
            <person name="Mori T."/>
            <person name="Dohra H."/>
            <person name="Suzuki T."/>
            <person name="Kawagishi H."/>
            <person name="Hirai H."/>
        </authorList>
    </citation>
    <scope>NUCLEOTIDE SEQUENCE [LARGE SCALE GENOMIC DNA]</scope>
    <source>
        <strain evidence="2 3">YK-624</strain>
    </source>
</reference>
<evidence type="ECO:0008006" key="4">
    <source>
        <dbReference type="Google" id="ProtNLM"/>
    </source>
</evidence>
<protein>
    <recommendedName>
        <fullName evidence="4">F-box domain-containing protein</fullName>
    </recommendedName>
</protein>
<feature type="region of interest" description="Disordered" evidence="1">
    <location>
        <begin position="1"/>
        <end position="21"/>
    </location>
</feature>
<dbReference type="InterPro" id="IPR032675">
    <property type="entry name" value="LRR_dom_sf"/>
</dbReference>
<dbReference type="EMBL" id="BPQB01000104">
    <property type="protein sequence ID" value="GJE99232.1"/>
    <property type="molecule type" value="Genomic_DNA"/>
</dbReference>
<dbReference type="AlphaFoldDB" id="A0A9P3GPM6"/>
<dbReference type="OrthoDB" id="3270296at2759"/>
<evidence type="ECO:0000313" key="2">
    <source>
        <dbReference type="EMBL" id="GJE99232.1"/>
    </source>
</evidence>
<keyword evidence="3" id="KW-1185">Reference proteome</keyword>
<organism evidence="2 3">
    <name type="scientific">Phanerochaete sordida</name>
    <dbReference type="NCBI Taxonomy" id="48140"/>
    <lineage>
        <taxon>Eukaryota</taxon>
        <taxon>Fungi</taxon>
        <taxon>Dikarya</taxon>
        <taxon>Basidiomycota</taxon>
        <taxon>Agaricomycotina</taxon>
        <taxon>Agaricomycetes</taxon>
        <taxon>Polyporales</taxon>
        <taxon>Phanerochaetaceae</taxon>
        <taxon>Phanerochaete</taxon>
    </lineage>
</organism>
<gene>
    <name evidence="2" type="ORF">PsYK624_154820</name>
</gene>
<name>A0A9P3GPM6_9APHY</name>
<dbReference type="SUPFAM" id="SSF52047">
    <property type="entry name" value="RNI-like"/>
    <property type="match status" value="1"/>
</dbReference>
<accession>A0A9P3GPM6</accession>
<sequence>MSSRVKAKASRAAAAPKGARSKTLRSVDTNLSAYDRTDPFTALNTLLKLLVALPTRLGGCAYRLTPAEHTLALHLLGVVEPFVGVAESQRSFTRQPTELLDAIVGHVDARQDLLALALSCKRMHGIVFPRHFEYRVIRGKVSSLRLWNHLIVIRSLARNVRVLEVLDERATAREVLPPGILTTDTDLESTDDELGIHVKHERLLVSALSRMTTLRSFTWSCNHSPISMEQVWPTLLKCQSLSNIEISDNLLFAPRDEESGGAGQSKRPAILPDLRTVSLKSTKHTFGATKTPSLTRVSTMLNNCPNLEDLTVGYTQRRGGEYMSPIADDLLLCGRWPQLRSLSLTNLWCSPQSGLDVTATFLSAHANLQILHLDLSLGNAAGTLVLPPDSLPRLRELRSNRDFTSALLHCPCSADGGRPLEVLKGVKLNGSGWDDKLLAGLKSAGANMKRIELAGWNEVEDVRRLVTCVPKLVWLDVGKRTNGAPVATSSAPANLAEWLTVLSPLAELTTFHGVRLFYEVSTTDTTSAVSLSERSRLRKNEEIASTLVWKCAKLRRVDHWEEGAGKVVVLVRDGEKAKYEVRRVKV</sequence>
<dbReference type="Proteomes" id="UP000703269">
    <property type="component" value="Unassembled WGS sequence"/>
</dbReference>
<evidence type="ECO:0000313" key="3">
    <source>
        <dbReference type="Proteomes" id="UP000703269"/>
    </source>
</evidence>